<evidence type="ECO:0000313" key="2">
    <source>
        <dbReference type="Proteomes" id="UP001454036"/>
    </source>
</evidence>
<keyword evidence="2" id="KW-1185">Reference proteome</keyword>
<organism evidence="1 2">
    <name type="scientific">Lithospermum erythrorhizon</name>
    <name type="common">Purple gromwell</name>
    <name type="synonym">Lithospermum officinale var. erythrorhizon</name>
    <dbReference type="NCBI Taxonomy" id="34254"/>
    <lineage>
        <taxon>Eukaryota</taxon>
        <taxon>Viridiplantae</taxon>
        <taxon>Streptophyta</taxon>
        <taxon>Embryophyta</taxon>
        <taxon>Tracheophyta</taxon>
        <taxon>Spermatophyta</taxon>
        <taxon>Magnoliopsida</taxon>
        <taxon>eudicotyledons</taxon>
        <taxon>Gunneridae</taxon>
        <taxon>Pentapetalae</taxon>
        <taxon>asterids</taxon>
        <taxon>lamiids</taxon>
        <taxon>Boraginales</taxon>
        <taxon>Boraginaceae</taxon>
        <taxon>Boraginoideae</taxon>
        <taxon>Lithospermeae</taxon>
        <taxon>Lithospermum</taxon>
    </lineage>
</organism>
<dbReference type="Proteomes" id="UP001454036">
    <property type="component" value="Unassembled WGS sequence"/>
</dbReference>
<evidence type="ECO:0000313" key="1">
    <source>
        <dbReference type="EMBL" id="GAA0143079.1"/>
    </source>
</evidence>
<reference evidence="1 2" key="1">
    <citation type="submission" date="2024-01" db="EMBL/GenBank/DDBJ databases">
        <title>The complete chloroplast genome sequence of Lithospermum erythrorhizon: insights into the phylogenetic relationship among Boraginaceae species and the maternal lineages of purple gromwells.</title>
        <authorList>
            <person name="Okada T."/>
            <person name="Watanabe K."/>
        </authorList>
    </citation>
    <scope>NUCLEOTIDE SEQUENCE [LARGE SCALE GENOMIC DNA]</scope>
</reference>
<name>A0AAV3NUN4_LITER</name>
<dbReference type="AlphaFoldDB" id="A0AAV3NUN4"/>
<gene>
    <name evidence="1" type="ORF">LIER_03844</name>
</gene>
<dbReference type="EMBL" id="BAABME010000473">
    <property type="protein sequence ID" value="GAA0143079.1"/>
    <property type="molecule type" value="Genomic_DNA"/>
</dbReference>
<proteinExistence type="predicted"/>
<accession>A0AAV3NUN4</accession>
<protein>
    <submittedName>
        <fullName evidence="1">Uncharacterized protein</fullName>
    </submittedName>
</protein>
<comment type="caution">
    <text evidence="1">The sequence shown here is derived from an EMBL/GenBank/DDBJ whole genome shotgun (WGS) entry which is preliminary data.</text>
</comment>
<sequence length="117" mass="13635">MGILAEKLTMKARSAMNVLDIDSVAVVVNRNKWPKGRNLSDTIKECKEQMPVLSESVDTTVWFGQEHFNLKKAWDCIKKSTRYRVHSWRGIPRNRLNWSICVQWGFLLYIFYPISGS</sequence>